<dbReference type="OrthoDB" id="9803916at2"/>
<gene>
    <name evidence="2" type="ORF">C3942_17585</name>
</gene>
<dbReference type="CDD" id="cd07735">
    <property type="entry name" value="class_II_PDE_MBL-fold"/>
    <property type="match status" value="1"/>
</dbReference>
<dbReference type="AlphaFoldDB" id="A0A2S5TC56"/>
<dbReference type="GO" id="GO:0006198">
    <property type="term" value="P:cAMP catabolic process"/>
    <property type="evidence" value="ECO:0007669"/>
    <property type="project" value="InterPro"/>
</dbReference>
<dbReference type="PANTHER" id="PTHR42663">
    <property type="entry name" value="HYDROLASE C777.06C-RELATED-RELATED"/>
    <property type="match status" value="1"/>
</dbReference>
<dbReference type="Gene3D" id="3.60.15.10">
    <property type="entry name" value="Ribonuclease Z/Hydroxyacylglutathione hydrolase-like"/>
    <property type="match status" value="1"/>
</dbReference>
<dbReference type="SUPFAM" id="SSF56281">
    <property type="entry name" value="Metallo-hydrolase/oxidoreductase"/>
    <property type="match status" value="1"/>
</dbReference>
<name>A0A2S5TC56_9GAMM</name>
<dbReference type="InterPro" id="IPR036866">
    <property type="entry name" value="RibonucZ/Hydroxyglut_hydro"/>
</dbReference>
<protein>
    <submittedName>
        <fullName evidence="2">3',5'-cyclic-nucleotide phosphodiesterase</fullName>
    </submittedName>
</protein>
<proteinExistence type="predicted"/>
<dbReference type="EMBL" id="PSNW01000011">
    <property type="protein sequence ID" value="PPE72591.1"/>
    <property type="molecule type" value="Genomic_DNA"/>
</dbReference>
<comment type="caution">
    <text evidence="2">The sequence shown here is derived from an EMBL/GenBank/DDBJ whole genome shotgun (WGS) entry which is preliminary data.</text>
</comment>
<dbReference type="SMART" id="SM00849">
    <property type="entry name" value="Lactamase_B"/>
    <property type="match status" value="1"/>
</dbReference>
<evidence type="ECO:0000313" key="2">
    <source>
        <dbReference type="EMBL" id="PPE72591.1"/>
    </source>
</evidence>
<dbReference type="Pfam" id="PF12706">
    <property type="entry name" value="Lactamase_B_2"/>
    <property type="match status" value="1"/>
</dbReference>
<organism evidence="2 3">
    <name type="scientific">Solimonas fluminis</name>
    <dbReference type="NCBI Taxonomy" id="2086571"/>
    <lineage>
        <taxon>Bacteria</taxon>
        <taxon>Pseudomonadati</taxon>
        <taxon>Pseudomonadota</taxon>
        <taxon>Gammaproteobacteria</taxon>
        <taxon>Nevskiales</taxon>
        <taxon>Nevskiaceae</taxon>
        <taxon>Solimonas</taxon>
    </lineage>
</organism>
<keyword evidence="3" id="KW-1185">Reference proteome</keyword>
<dbReference type="GO" id="GO:0004115">
    <property type="term" value="F:3',5'-cyclic-AMP phosphodiesterase activity"/>
    <property type="evidence" value="ECO:0007669"/>
    <property type="project" value="InterPro"/>
</dbReference>
<evidence type="ECO:0000259" key="1">
    <source>
        <dbReference type="SMART" id="SM00849"/>
    </source>
</evidence>
<feature type="domain" description="Metallo-beta-lactamase" evidence="1">
    <location>
        <begin position="17"/>
        <end position="223"/>
    </location>
</feature>
<dbReference type="Proteomes" id="UP000238220">
    <property type="component" value="Unassembled WGS sequence"/>
</dbReference>
<dbReference type="PANTHER" id="PTHR42663:SF6">
    <property type="entry name" value="HYDROLASE C777.06C-RELATED"/>
    <property type="match status" value="1"/>
</dbReference>
<dbReference type="InterPro" id="IPR001279">
    <property type="entry name" value="Metallo-B-lactamas"/>
</dbReference>
<accession>A0A2S5TC56</accession>
<dbReference type="PRINTS" id="PR00388">
    <property type="entry name" value="PDIESTERASE2"/>
</dbReference>
<dbReference type="InterPro" id="IPR000396">
    <property type="entry name" value="Pdiesterase2"/>
</dbReference>
<dbReference type="RefSeq" id="WP_104231677.1">
    <property type="nucleotide sequence ID" value="NZ_PSNW01000011.1"/>
</dbReference>
<sequence>MRIKVLGCSGGVGPGLRTTSLLVDDEILIDAGTGVGDLSLAQQRRISHVFLSHSHLDHVCGLAFMADNLFDLIDRPIAVHATRQTLEAVRQHVFNWTIWPDFSKLPNEEQPLLRFSEIEVGAPTDLGGDRRLTAFKVLHTVPAVGYALESPRGTFAFSGDTWANDDIWAFLNGLPRLDKLMIEIAFPDEQVELGAASRHFTPSLLASELRKLKHHPELFLTHHKPGCEQLIEKQCRTALKDWRYHHLQRGDLITS</sequence>
<evidence type="ECO:0000313" key="3">
    <source>
        <dbReference type="Proteomes" id="UP000238220"/>
    </source>
</evidence>
<reference evidence="2 3" key="1">
    <citation type="submission" date="2018-02" db="EMBL/GenBank/DDBJ databases">
        <title>Genome sequencing of Solimonas sp. HR-BB.</title>
        <authorList>
            <person name="Lee Y."/>
            <person name="Jeon C.O."/>
        </authorList>
    </citation>
    <scope>NUCLEOTIDE SEQUENCE [LARGE SCALE GENOMIC DNA]</scope>
    <source>
        <strain evidence="2 3">HR-BB</strain>
    </source>
</reference>